<dbReference type="EMBL" id="KZ613953">
    <property type="protein sequence ID" value="PMD34960.1"/>
    <property type="molecule type" value="Genomic_DNA"/>
</dbReference>
<keyword evidence="2" id="KW-1185">Reference proteome</keyword>
<evidence type="ECO:0000313" key="1">
    <source>
        <dbReference type="EMBL" id="PMD34960.1"/>
    </source>
</evidence>
<dbReference type="InterPro" id="IPR027443">
    <property type="entry name" value="IPNS-like_sf"/>
</dbReference>
<dbReference type="PANTHER" id="PTHR30613:SF1">
    <property type="entry name" value="DUF1479 DOMAIN PROTEIN (AFU_ORTHOLOGUE AFUA_5G09280)"/>
    <property type="match status" value="1"/>
</dbReference>
<dbReference type="Proteomes" id="UP000235786">
    <property type="component" value="Unassembled WGS sequence"/>
</dbReference>
<dbReference type="AlphaFoldDB" id="A0A2J6R8X4"/>
<reference evidence="1 2" key="1">
    <citation type="submission" date="2016-04" db="EMBL/GenBank/DDBJ databases">
        <title>A degradative enzymes factory behind the ericoid mycorrhizal symbiosis.</title>
        <authorList>
            <consortium name="DOE Joint Genome Institute"/>
            <person name="Martino E."/>
            <person name="Morin E."/>
            <person name="Grelet G."/>
            <person name="Kuo A."/>
            <person name="Kohler A."/>
            <person name="Daghino S."/>
            <person name="Barry K."/>
            <person name="Choi C."/>
            <person name="Cichocki N."/>
            <person name="Clum A."/>
            <person name="Copeland A."/>
            <person name="Hainaut M."/>
            <person name="Haridas S."/>
            <person name="Labutti K."/>
            <person name="Lindquist E."/>
            <person name="Lipzen A."/>
            <person name="Khouja H.-R."/>
            <person name="Murat C."/>
            <person name="Ohm R."/>
            <person name="Olson A."/>
            <person name="Spatafora J."/>
            <person name="Veneault-Fourrey C."/>
            <person name="Henrissat B."/>
            <person name="Grigoriev I."/>
            <person name="Martin F."/>
            <person name="Perotto S."/>
        </authorList>
    </citation>
    <scope>NUCLEOTIDE SEQUENCE [LARGE SCALE GENOMIC DNA]</scope>
    <source>
        <strain evidence="1 2">F</strain>
    </source>
</reference>
<gene>
    <name evidence="1" type="ORF">L207DRAFT_547299</name>
</gene>
<sequence length="410" mass="46541">MKDPTNDWPAWPEFSKETGENHLDNVLIKKEILAKYGEQALRQSWTKVCQHLAGVTENIAKKQSSVIQEIEYADLSTLPEQKKAELKRTGCFVIRNVIPRSTATEWFEQLQTYVADNKDIITGWPEATPYILKLFRSPTQIAARTHPNALALHRELNSWWHYKSDTKKSFVEPYAYADALRIRPGGVPFYGLGPHIDAGSLCRWADLKYQDTYANIWAGEPEHWNPYDLSIRKDANQAFFPGQTQSTTQAGAGEGSLLLYPDIRYSIAYVLLRPFFQPPAQEKDILDPDKWSFDVEDPYPGPFPHLRLKDCLVNIPTMYPGDTIWWHTDMCHAVEVEHKGKNISSVVYVASVPTTDINTRYMKNQAEDFLKGVSPQDHRGGCYEYDLKGFPGEKAILSGPDGAKAMGLTL</sequence>
<dbReference type="OrthoDB" id="8249012at2759"/>
<dbReference type="Pfam" id="PF07350">
    <property type="entry name" value="Gig2-like"/>
    <property type="match status" value="1"/>
</dbReference>
<dbReference type="InterPro" id="IPR010856">
    <property type="entry name" value="Gig2-like"/>
</dbReference>
<dbReference type="SUPFAM" id="SSF51197">
    <property type="entry name" value="Clavaminate synthase-like"/>
    <property type="match status" value="1"/>
</dbReference>
<dbReference type="Gene3D" id="2.60.120.330">
    <property type="entry name" value="B-lactam Antibiotic, Isopenicillin N Synthase, Chain"/>
    <property type="match status" value="1"/>
</dbReference>
<proteinExistence type="predicted"/>
<dbReference type="STRING" id="1149755.A0A2J6R8X4"/>
<organism evidence="1 2">
    <name type="scientific">Hyaloscypha variabilis (strain UAMH 11265 / GT02V1 / F)</name>
    <name type="common">Meliniomyces variabilis</name>
    <dbReference type="NCBI Taxonomy" id="1149755"/>
    <lineage>
        <taxon>Eukaryota</taxon>
        <taxon>Fungi</taxon>
        <taxon>Dikarya</taxon>
        <taxon>Ascomycota</taxon>
        <taxon>Pezizomycotina</taxon>
        <taxon>Leotiomycetes</taxon>
        <taxon>Helotiales</taxon>
        <taxon>Hyaloscyphaceae</taxon>
        <taxon>Hyaloscypha</taxon>
        <taxon>Hyaloscypha variabilis</taxon>
    </lineage>
</organism>
<accession>A0A2J6R8X4</accession>
<protein>
    <submittedName>
        <fullName evidence="1">Duf1479 domain-containing protein</fullName>
    </submittedName>
</protein>
<name>A0A2J6R8X4_HYAVF</name>
<evidence type="ECO:0000313" key="2">
    <source>
        <dbReference type="Proteomes" id="UP000235786"/>
    </source>
</evidence>
<dbReference type="PANTHER" id="PTHR30613">
    <property type="entry name" value="UNCHARACTERIZED PROTEIN YBIU-RELATED"/>
    <property type="match status" value="1"/>
</dbReference>